<feature type="domain" description="LppM" evidence="4">
    <location>
        <begin position="30"/>
        <end position="184"/>
    </location>
</feature>
<dbReference type="RefSeq" id="WP_366180924.1">
    <property type="nucleotide sequence ID" value="NZ_CP159989.1"/>
</dbReference>
<feature type="compositionally biased region" description="Low complexity" evidence="1">
    <location>
        <begin position="264"/>
        <end position="290"/>
    </location>
</feature>
<feature type="region of interest" description="Disordered" evidence="1">
    <location>
        <begin position="239"/>
        <end position="290"/>
    </location>
</feature>
<keyword evidence="2" id="KW-0472">Membrane</keyword>
<keyword evidence="2" id="KW-0812">Transmembrane</keyword>
<keyword evidence="2" id="KW-1133">Transmembrane helix</keyword>
<dbReference type="PROSITE" id="PS51257">
    <property type="entry name" value="PROKAR_LIPOPROTEIN"/>
    <property type="match status" value="1"/>
</dbReference>
<dbReference type="EMBL" id="CP159989">
    <property type="protein sequence ID" value="XCP82687.1"/>
    <property type="molecule type" value="Genomic_DNA"/>
</dbReference>
<evidence type="ECO:0000259" key="4">
    <source>
        <dbReference type="Pfam" id="PF21946"/>
    </source>
</evidence>
<feature type="region of interest" description="Disordered" evidence="1">
    <location>
        <begin position="180"/>
        <end position="200"/>
    </location>
</feature>
<dbReference type="Pfam" id="PF21946">
    <property type="entry name" value="LppM"/>
    <property type="match status" value="1"/>
</dbReference>
<feature type="chain" id="PRO_5043549334" description="LppM domain-containing protein" evidence="3">
    <location>
        <begin position="25"/>
        <end position="290"/>
    </location>
</feature>
<evidence type="ECO:0000256" key="3">
    <source>
        <dbReference type="SAM" id="SignalP"/>
    </source>
</evidence>
<sequence length="290" mass="29892">MAISSLRRKITTALLLPTTALTLAACGGSVDFKIHEDDTFDMTMVAWDSTNSGVLTKESCTEETMASQGFSSSGLPNGVKPTYTFGDKDGGPSCTMEMKGVKLSDTKSTNGDGIKHEGDTYVFTWDVSNMRDSSRSTPPGVALSASVAFPGEVTENSGSSTVDGTKVTWKNILTESDTTLRAVGKDKGRGSGSSSGSSDSKLPLILGVGGGVALLVIGGIVAVVVASKKKKVAASALPYGAPAVPGQPMQPGYGPTAGYGAGQPGYPQQYAQPGQQAYQQPPQQPYGGQY</sequence>
<gene>
    <name evidence="5" type="ORF">ABXS69_01880</name>
</gene>
<reference evidence="5" key="1">
    <citation type="submission" date="2024-05" db="EMBL/GenBank/DDBJ databases">
        <title>Draft genome assemblies of 36 bacteria isolated from hibernating arctic ground squirrels.</title>
        <authorList>
            <person name="McKee H."/>
            <person name="Mullen L."/>
            <person name="Drown D.M."/>
            <person name="Duddleston K.N."/>
        </authorList>
    </citation>
    <scope>NUCLEOTIDE SEQUENCE</scope>
    <source>
        <strain evidence="5">AR004</strain>
    </source>
</reference>
<keyword evidence="3" id="KW-0732">Signal</keyword>
<evidence type="ECO:0000313" key="5">
    <source>
        <dbReference type="EMBL" id="XCP82687.1"/>
    </source>
</evidence>
<feature type="transmembrane region" description="Helical" evidence="2">
    <location>
        <begin position="204"/>
        <end position="226"/>
    </location>
</feature>
<name>A0AAU8N4R2_9ACTO</name>
<proteinExistence type="predicted"/>
<accession>A0AAU8N4R2</accession>
<organism evidence="5">
    <name type="scientific">Actinomyces timonensis</name>
    <dbReference type="NCBI Taxonomy" id="1288391"/>
    <lineage>
        <taxon>Bacteria</taxon>
        <taxon>Bacillati</taxon>
        <taxon>Actinomycetota</taxon>
        <taxon>Actinomycetes</taxon>
        <taxon>Actinomycetales</taxon>
        <taxon>Actinomycetaceae</taxon>
        <taxon>Actinomyces</taxon>
    </lineage>
</organism>
<dbReference type="AlphaFoldDB" id="A0AAU8N4R2"/>
<evidence type="ECO:0000256" key="2">
    <source>
        <dbReference type="SAM" id="Phobius"/>
    </source>
</evidence>
<dbReference type="InterPro" id="IPR053807">
    <property type="entry name" value="LppM"/>
</dbReference>
<evidence type="ECO:0000256" key="1">
    <source>
        <dbReference type="SAM" id="MobiDB-lite"/>
    </source>
</evidence>
<protein>
    <recommendedName>
        <fullName evidence="4">LppM domain-containing protein</fullName>
    </recommendedName>
</protein>
<feature type="signal peptide" evidence="3">
    <location>
        <begin position="1"/>
        <end position="24"/>
    </location>
</feature>